<evidence type="ECO:0000313" key="2">
    <source>
        <dbReference type="EMBL" id="PRT54946.1"/>
    </source>
</evidence>
<feature type="coiled-coil region" evidence="1">
    <location>
        <begin position="15"/>
        <end position="57"/>
    </location>
</feature>
<dbReference type="OrthoDB" id="407410at2759"/>
<dbReference type="AlphaFoldDB" id="A0A2T0FIZ8"/>
<name>A0A2T0FIZ8_9ASCO</name>
<keyword evidence="3" id="KW-1185">Reference proteome</keyword>
<organism evidence="2 3">
    <name type="scientific">Wickerhamiella sorbophila</name>
    <dbReference type="NCBI Taxonomy" id="45607"/>
    <lineage>
        <taxon>Eukaryota</taxon>
        <taxon>Fungi</taxon>
        <taxon>Dikarya</taxon>
        <taxon>Ascomycota</taxon>
        <taxon>Saccharomycotina</taxon>
        <taxon>Dipodascomycetes</taxon>
        <taxon>Dipodascales</taxon>
        <taxon>Trichomonascaceae</taxon>
        <taxon>Wickerhamiella</taxon>
    </lineage>
</organism>
<dbReference type="RefSeq" id="XP_024664891.1">
    <property type="nucleotide sequence ID" value="XM_024809123.1"/>
</dbReference>
<dbReference type="PROSITE" id="PS51386">
    <property type="entry name" value="RINT1_TIP20"/>
    <property type="match status" value="1"/>
</dbReference>
<dbReference type="Gene3D" id="1.20.58.670">
    <property type="entry name" value="Dsl1p vesicle tethering complex, Tip20p subunit, domain D"/>
    <property type="match status" value="1"/>
</dbReference>
<dbReference type="GO" id="GO:0070939">
    <property type="term" value="C:Dsl1/NZR complex"/>
    <property type="evidence" value="ECO:0007669"/>
    <property type="project" value="InterPro"/>
</dbReference>
<evidence type="ECO:0000313" key="3">
    <source>
        <dbReference type="Proteomes" id="UP000238350"/>
    </source>
</evidence>
<dbReference type="InterPro" id="IPR007528">
    <property type="entry name" value="RINT1_Tip20"/>
</dbReference>
<reference evidence="2 3" key="1">
    <citation type="submission" date="2017-04" db="EMBL/GenBank/DDBJ databases">
        <title>Genome sequencing of [Candida] sorbophila.</title>
        <authorList>
            <person name="Ahn J.O."/>
        </authorList>
    </citation>
    <scope>NUCLEOTIDE SEQUENCE [LARGE SCALE GENOMIC DNA]</scope>
    <source>
        <strain evidence="2 3">DS02</strain>
    </source>
</reference>
<dbReference type="Pfam" id="PF04437">
    <property type="entry name" value="RINT1_TIP1"/>
    <property type="match status" value="1"/>
</dbReference>
<evidence type="ECO:0000256" key="1">
    <source>
        <dbReference type="SAM" id="Coils"/>
    </source>
</evidence>
<dbReference type="GO" id="GO:0006888">
    <property type="term" value="P:endoplasmic reticulum to Golgi vesicle-mediated transport"/>
    <property type="evidence" value="ECO:0007669"/>
    <property type="project" value="InterPro"/>
</dbReference>
<sequence length="670" mass="76477">MSYLDAQFPSFASVVDNIQDEDDRLKAQLESVKAKEYAAHEEALQTARETNARLKATASRILTDPDAVNEFLNQVDGAQKAQVAPLISRIQEFLEYRQSLQDAKGLLSIGAEVSSKIETQDLSQASRIYEKSRDLIKKLRSIESGRSHEMATQVLGQYEATVSQPLMEMLQNRLSAELQASQWPKKVPDTLAFVEAFSDALRAEDETQAVLESFAEMAAPLDLRVRYNFETDRETNRADKPEWLLNNFFKQVDPHIHWLTTTVQPVLEGHFPDRFALIELCSALLPSYYRVLQSYFEQVKYSPDLLNHLMSEAISFDDDLHTRYFYKPATSTEERWSGLATSLLNFHPEWFDLWLESERQAAFSQYDEILAAPTAWEVDWDGAGEFFTHPTVSAINVTQLFDTITDVYRDLLNPTSQLRMVSDIQLELIENYRRLLTERVALYSTVHSSLGRAVGSVSAEDKKKLQGLSGLHYLGKALGSCDYVLNFLRNKSNELLFFEMAERVGEPSVFELNLQEFEMLKGRIIKEAVKCIFEEFQKAAKAYYRLDWKIDSGQESSSDLAHIKTHMLPFVNFVEKLTGKSDFALIMHKLTARVAKNMFQTVVQGNTFSSAGGRQLLYDVEDLWSTLGLVHDYEAVRLLQAAQLLSDNNAQATVFDESERAFILKRSRHY</sequence>
<dbReference type="GeneID" id="36516314"/>
<dbReference type="GO" id="GO:0006890">
    <property type="term" value="P:retrograde vesicle-mediated transport, Golgi to endoplasmic reticulum"/>
    <property type="evidence" value="ECO:0007669"/>
    <property type="project" value="InterPro"/>
</dbReference>
<proteinExistence type="predicted"/>
<accession>A0A2T0FIZ8</accession>
<comment type="caution">
    <text evidence="2">The sequence shown here is derived from an EMBL/GenBank/DDBJ whole genome shotgun (WGS) entry which is preliminary data.</text>
</comment>
<dbReference type="GO" id="GO:0060628">
    <property type="term" value="P:regulation of ER to Golgi vesicle-mediated transport"/>
    <property type="evidence" value="ECO:0007669"/>
    <property type="project" value="TreeGrafter"/>
</dbReference>
<protein>
    <submittedName>
        <fullName evidence="2">RAD50-interacting protein 1</fullName>
    </submittedName>
</protein>
<dbReference type="STRING" id="45607.A0A2T0FIZ8"/>
<dbReference type="InterPro" id="IPR042044">
    <property type="entry name" value="EXOC6PINT-1/Sec15/Tip20_C_dom2"/>
</dbReference>
<dbReference type="PANTHER" id="PTHR13520">
    <property type="entry name" value="RAD50-INTERACTING PROTEIN 1 RINT-1"/>
    <property type="match status" value="1"/>
</dbReference>
<gene>
    <name evidence="2" type="ORF">B9G98_02566</name>
</gene>
<keyword evidence="1" id="KW-0175">Coiled coil</keyword>
<dbReference type="PANTHER" id="PTHR13520:SF0">
    <property type="entry name" value="RAD50-INTERACTING PROTEIN 1"/>
    <property type="match status" value="1"/>
</dbReference>
<dbReference type="EMBL" id="NDIQ01000021">
    <property type="protein sequence ID" value="PRT54946.1"/>
    <property type="molecule type" value="Genomic_DNA"/>
</dbReference>
<dbReference type="Proteomes" id="UP000238350">
    <property type="component" value="Unassembled WGS sequence"/>
</dbReference>